<evidence type="ECO:0000313" key="3">
    <source>
        <dbReference type="EMBL" id="MDC8785483.1"/>
    </source>
</evidence>
<dbReference type="Proteomes" id="UP001219862">
    <property type="component" value="Unassembled WGS sequence"/>
</dbReference>
<comment type="caution">
    <text evidence="3">The sequence shown here is derived from an EMBL/GenBank/DDBJ whole genome shotgun (WGS) entry which is preliminary data.</text>
</comment>
<dbReference type="RefSeq" id="WP_273596593.1">
    <property type="nucleotide sequence ID" value="NZ_JAQQXS010000007.1"/>
</dbReference>
<protein>
    <recommendedName>
        <fullName evidence="2">Big-1 domain-containing protein</fullName>
    </recommendedName>
</protein>
<gene>
    <name evidence="3" type="ORF">PRZ01_09795</name>
</gene>
<dbReference type="InterPro" id="IPR013783">
    <property type="entry name" value="Ig-like_fold"/>
</dbReference>
<dbReference type="EMBL" id="JAQQXS010000007">
    <property type="protein sequence ID" value="MDC8785483.1"/>
    <property type="molecule type" value="Genomic_DNA"/>
</dbReference>
<dbReference type="InterPro" id="IPR008964">
    <property type="entry name" value="Invasin/intimin_cell_adhesion"/>
</dbReference>
<reference evidence="3 4" key="1">
    <citation type="submission" date="2022-10" db="EMBL/GenBank/DDBJ databases">
        <title>paucibacter sp. hw8 Genome sequencing.</title>
        <authorList>
            <person name="Park S."/>
        </authorList>
    </citation>
    <scope>NUCLEOTIDE SEQUENCE [LARGE SCALE GENOMIC DNA]</scope>
    <source>
        <strain evidence="4">hw8</strain>
    </source>
</reference>
<evidence type="ECO:0000256" key="1">
    <source>
        <dbReference type="ARBA" id="ARBA00010116"/>
    </source>
</evidence>
<dbReference type="SUPFAM" id="SSF49373">
    <property type="entry name" value="Invasin/intimin cell-adhesion fragments"/>
    <property type="match status" value="2"/>
</dbReference>
<dbReference type="PROSITE" id="PS51127">
    <property type="entry name" value="BIG1"/>
    <property type="match status" value="1"/>
</dbReference>
<dbReference type="Gene3D" id="2.60.40.10">
    <property type="entry name" value="Immunoglobulins"/>
    <property type="match status" value="3"/>
</dbReference>
<evidence type="ECO:0000313" key="4">
    <source>
        <dbReference type="Proteomes" id="UP001219862"/>
    </source>
</evidence>
<feature type="domain" description="Big-1" evidence="2">
    <location>
        <begin position="56"/>
        <end position="150"/>
    </location>
</feature>
<dbReference type="InterPro" id="IPR003344">
    <property type="entry name" value="Big_1_dom"/>
</dbReference>
<organism evidence="3 4">
    <name type="scientific">Roseateles koreensis</name>
    <dbReference type="NCBI Taxonomy" id="2987526"/>
    <lineage>
        <taxon>Bacteria</taxon>
        <taxon>Pseudomonadati</taxon>
        <taxon>Pseudomonadota</taxon>
        <taxon>Betaproteobacteria</taxon>
        <taxon>Burkholderiales</taxon>
        <taxon>Sphaerotilaceae</taxon>
        <taxon>Roseateles</taxon>
    </lineage>
</organism>
<dbReference type="SMART" id="SM00634">
    <property type="entry name" value="BID_1"/>
    <property type="match status" value="1"/>
</dbReference>
<comment type="similarity">
    <text evidence="1">Belongs to the intimin/invasin family.</text>
</comment>
<name>A0ABT5KT11_9BURK</name>
<keyword evidence="4" id="KW-1185">Reference proteome</keyword>
<evidence type="ECO:0000259" key="2">
    <source>
        <dbReference type="PROSITE" id="PS51127"/>
    </source>
</evidence>
<accession>A0ABT5KT11</accession>
<sequence>MSDKKFSIGHGLMVWLGGAICALALTACGGGGSAGTPILGTGTTTGSTGTTTDSAVVTISLSSTTVTAGAPATVTVNVKNVAGTALAGQVVKFSSDASMAAFSAPSALTDGNGVATVILSPAVATSTGADTVKATVSYLGKDYSGSTGFQLTATNVTIASFTSDVTGTLSAYGQANLTVTLAGTVPSSPVNLVLTSSCASLSKGTLTPASQSTSTGTATFTFRDGGCGASQPSDNLQVSVTGTALTKSLTLPVSSPAVTSIGFVSAAPTNIFLKGSGYVENSNVTFVVKDANNNGVPGQDVVLEPSVLVGGLTLDGSNSAVTKKTDSTGQVIVRINSGTVPTPVRVKATLANSNISTVSSSLAIAVGLPSQLGFSVAQGTINIEGYDIQGTSNTYTVIASDRLANAVPDGTAVNFISESGQVQATKQTALDASGIATATVNFKSAAPIPADGRMTVLAYALGEKSFLDVNGNNVYDTGEDFQDLGDIFLNRKFNGTYDAAADQYISLSTGASGACATSTSTLLARDTAAIPVVPNTCSGAWGRAYVRRAVQTILSTSAANPVWGKSWPKFSDGTSMVAAPTGSCPSSITRMTSYDAAGNMVTSNYYPFGTAGLYGVGSSGALAFMASDANSVAFNPMAAGTTVGVAATDGLTVGVIGGSPVPSTANPTAVLISYKFTAPATSGTISVTFTSPSGLATTVGQYVTSGAMPAGFSACN</sequence>
<dbReference type="PROSITE" id="PS51257">
    <property type="entry name" value="PROKAR_LIPOPROTEIN"/>
    <property type="match status" value="1"/>
</dbReference>
<proteinExistence type="inferred from homology"/>